<dbReference type="AlphaFoldDB" id="A0A0F9IXB7"/>
<dbReference type="InterPro" id="IPR049718">
    <property type="entry name" value="AKO59007-like"/>
</dbReference>
<dbReference type="NCBIfam" id="NF033394">
    <property type="entry name" value="capsid_maj_Podo"/>
    <property type="match status" value="1"/>
</dbReference>
<reference evidence="1" key="1">
    <citation type="journal article" date="2015" name="Nature">
        <title>Complex archaea that bridge the gap between prokaryotes and eukaryotes.</title>
        <authorList>
            <person name="Spang A."/>
            <person name="Saw J.H."/>
            <person name="Jorgensen S.L."/>
            <person name="Zaremba-Niedzwiedzka K."/>
            <person name="Martijn J."/>
            <person name="Lind A.E."/>
            <person name="van Eijk R."/>
            <person name="Schleper C."/>
            <person name="Guy L."/>
            <person name="Ettema T.J."/>
        </authorList>
    </citation>
    <scope>NUCLEOTIDE SEQUENCE</scope>
</reference>
<evidence type="ECO:0000313" key="1">
    <source>
        <dbReference type="EMBL" id="KKM62079.1"/>
    </source>
</evidence>
<dbReference type="EMBL" id="LAZR01011367">
    <property type="protein sequence ID" value="KKM62079.1"/>
    <property type="molecule type" value="Genomic_DNA"/>
</dbReference>
<comment type="caution">
    <text evidence="1">The sequence shown here is derived from an EMBL/GenBank/DDBJ whole genome shotgun (WGS) entry which is preliminary data.</text>
</comment>
<protein>
    <recommendedName>
        <fullName evidence="2">Bacteriophage Mu GpT domain-containing protein</fullName>
    </recommendedName>
</protein>
<accession>A0A0F9IXB7</accession>
<organism evidence="1">
    <name type="scientific">marine sediment metagenome</name>
    <dbReference type="NCBI Taxonomy" id="412755"/>
    <lineage>
        <taxon>unclassified sequences</taxon>
        <taxon>metagenomes</taxon>
        <taxon>ecological metagenomes</taxon>
    </lineage>
</organism>
<evidence type="ECO:0008006" key="2">
    <source>
        <dbReference type="Google" id="ProtNLM"/>
    </source>
</evidence>
<gene>
    <name evidence="1" type="ORF">LCGC14_1525250</name>
</gene>
<name>A0A0F9IXB7_9ZZZZ</name>
<proteinExistence type="predicted"/>
<sequence>MAGREVELIAAATRKYITENGNPIDNIYGHVAITALLMAKDKLDGDEEKLKRVRTIDGGRKIVTVLEHVTEASNTQMISKWDTVVWTPKETITDAEYDWKNLAQPLVISQQDILMIKGQPARIENYVKTKIRGMWKSARTSMNTQLHALSPGSDDFNSLPYFMHKTPSTGTTPSGTIGGILQTSAINAFWRNTTATSTGTSYQLIMDEIYGARLNASNTAAGDAPDIGVCGQKTFEYIHRYRVAKGTHNFVPSQVANMLGWDETQIVRLFGMDVIWDSGVLDLSAGSGTSEDTFYGINSDYFFFAVHEDRNMEVSSEIDFMKTKGQDAIGFVLQAMGNFCCSNRKKQFVLHGIPKNTTS</sequence>